<dbReference type="Pfam" id="PF00155">
    <property type="entry name" value="Aminotran_1_2"/>
    <property type="match status" value="1"/>
</dbReference>
<evidence type="ECO:0000256" key="5">
    <source>
        <dbReference type="ARBA" id="ARBA00022898"/>
    </source>
</evidence>
<dbReference type="InterPro" id="IPR004839">
    <property type="entry name" value="Aminotransferase_I/II_large"/>
</dbReference>
<dbReference type="PANTHER" id="PTHR46383">
    <property type="entry name" value="ASPARTATE AMINOTRANSFERASE"/>
    <property type="match status" value="1"/>
</dbReference>
<accession>A0ABW5F9V9</accession>
<evidence type="ECO:0000256" key="2">
    <source>
        <dbReference type="ARBA" id="ARBA00007441"/>
    </source>
</evidence>
<evidence type="ECO:0000256" key="3">
    <source>
        <dbReference type="ARBA" id="ARBA00022576"/>
    </source>
</evidence>
<evidence type="ECO:0000259" key="6">
    <source>
        <dbReference type="Pfam" id="PF00155"/>
    </source>
</evidence>
<comment type="similarity">
    <text evidence="2">Belongs to the class-I pyridoxal-phosphate-dependent aminotransferase family.</text>
</comment>
<evidence type="ECO:0000313" key="8">
    <source>
        <dbReference type="Proteomes" id="UP001597448"/>
    </source>
</evidence>
<name>A0ABW5F9V9_9BACL</name>
<dbReference type="GO" id="GO:0008483">
    <property type="term" value="F:transaminase activity"/>
    <property type="evidence" value="ECO:0007669"/>
    <property type="project" value="UniProtKB-KW"/>
</dbReference>
<feature type="domain" description="Aminotransferase class I/classII large" evidence="6">
    <location>
        <begin position="40"/>
        <end position="384"/>
    </location>
</feature>
<organism evidence="7 8">
    <name type="scientific">Paenibacillus rhizoplanae</name>
    <dbReference type="NCBI Taxonomy" id="1917181"/>
    <lineage>
        <taxon>Bacteria</taxon>
        <taxon>Bacillati</taxon>
        <taxon>Bacillota</taxon>
        <taxon>Bacilli</taxon>
        <taxon>Bacillales</taxon>
        <taxon>Paenibacillaceae</taxon>
        <taxon>Paenibacillus</taxon>
    </lineage>
</organism>
<proteinExistence type="inferred from homology"/>
<dbReference type="RefSeq" id="WP_339218636.1">
    <property type="nucleotide sequence ID" value="NZ_JBHSVQ010000001.1"/>
</dbReference>
<sequence>MMEMRSPIEFHDNRFLMFVLDQMANDFEQEGINDVIRMTLGKSELPLHPEIIGAMKEALDTFEKSTLVFPGGLPELREALAEDYKNNYDLDIKPSNIVINVGTSALFRNLFYLLAKEGDEVLLPLPYYSLYHFCAQLVGAKVRYYNIDLDTLSLDIDSFRANFTDKTKIVVINSPGNPLGNILTPEELYAMDEIIGGRAVVINDEIYSSVCFDQRSTSVLELKDTKSIFITTNAFSKGYRMYSRRVGYCIVPEELVTPLTVIQHHTLLTTDPVVQFGALEALQHPEEIEQLVGLYRDRRDYTVEQFEQVPLVRAIPAKGSFYFTLNCKDYMDEHGLSTSLELAEEIMKYKHVATVPGSDFGLPYTLRLSYSSSSYHEGIDRLVDFFTNKATG</sequence>
<evidence type="ECO:0000313" key="7">
    <source>
        <dbReference type="EMBL" id="MFD2411320.1"/>
    </source>
</evidence>
<dbReference type="Proteomes" id="UP001597448">
    <property type="component" value="Unassembled WGS sequence"/>
</dbReference>
<dbReference type="EMBL" id="JBHUKY010000025">
    <property type="protein sequence ID" value="MFD2411320.1"/>
    <property type="molecule type" value="Genomic_DNA"/>
</dbReference>
<comment type="caution">
    <text evidence="7">The sequence shown here is derived from an EMBL/GenBank/DDBJ whole genome shotgun (WGS) entry which is preliminary data.</text>
</comment>
<comment type="cofactor">
    <cofactor evidence="1">
        <name>pyridoxal 5'-phosphate</name>
        <dbReference type="ChEBI" id="CHEBI:597326"/>
    </cofactor>
</comment>
<dbReference type="Gene3D" id="3.90.1150.10">
    <property type="entry name" value="Aspartate Aminotransferase, domain 1"/>
    <property type="match status" value="1"/>
</dbReference>
<dbReference type="SUPFAM" id="SSF53383">
    <property type="entry name" value="PLP-dependent transferases"/>
    <property type="match status" value="1"/>
</dbReference>
<keyword evidence="4" id="KW-0808">Transferase</keyword>
<evidence type="ECO:0000256" key="4">
    <source>
        <dbReference type="ARBA" id="ARBA00022679"/>
    </source>
</evidence>
<gene>
    <name evidence="7" type="ORF">ACFSX3_15620</name>
</gene>
<dbReference type="CDD" id="cd00609">
    <property type="entry name" value="AAT_like"/>
    <property type="match status" value="1"/>
</dbReference>
<reference evidence="8" key="1">
    <citation type="journal article" date="2019" name="Int. J. Syst. Evol. Microbiol.">
        <title>The Global Catalogue of Microorganisms (GCM) 10K type strain sequencing project: providing services to taxonomists for standard genome sequencing and annotation.</title>
        <authorList>
            <consortium name="The Broad Institute Genomics Platform"/>
            <consortium name="The Broad Institute Genome Sequencing Center for Infectious Disease"/>
            <person name="Wu L."/>
            <person name="Ma J."/>
        </authorList>
    </citation>
    <scope>NUCLEOTIDE SEQUENCE [LARGE SCALE GENOMIC DNA]</scope>
    <source>
        <strain evidence="8">CCM 8725</strain>
    </source>
</reference>
<dbReference type="InterPro" id="IPR015424">
    <property type="entry name" value="PyrdxlP-dep_Trfase"/>
</dbReference>
<dbReference type="PANTHER" id="PTHR46383:SF1">
    <property type="entry name" value="ASPARTATE AMINOTRANSFERASE"/>
    <property type="match status" value="1"/>
</dbReference>
<keyword evidence="3 7" id="KW-0032">Aminotransferase</keyword>
<keyword evidence="5" id="KW-0663">Pyridoxal phosphate</keyword>
<dbReference type="InterPro" id="IPR015422">
    <property type="entry name" value="PyrdxlP-dep_Trfase_small"/>
</dbReference>
<dbReference type="InterPro" id="IPR015421">
    <property type="entry name" value="PyrdxlP-dep_Trfase_major"/>
</dbReference>
<protein>
    <submittedName>
        <fullName evidence="7">Pyridoxal phosphate-dependent aminotransferase</fullName>
    </submittedName>
</protein>
<dbReference type="Gene3D" id="3.40.640.10">
    <property type="entry name" value="Type I PLP-dependent aspartate aminotransferase-like (Major domain)"/>
    <property type="match status" value="1"/>
</dbReference>
<dbReference type="InterPro" id="IPR050596">
    <property type="entry name" value="AspAT/PAT-like"/>
</dbReference>
<evidence type="ECO:0000256" key="1">
    <source>
        <dbReference type="ARBA" id="ARBA00001933"/>
    </source>
</evidence>
<keyword evidence="8" id="KW-1185">Reference proteome</keyword>